<evidence type="ECO:0000256" key="1">
    <source>
        <dbReference type="ARBA" id="ARBA00023015"/>
    </source>
</evidence>
<protein>
    <submittedName>
        <fullName evidence="6">TetR/AcrR family transcriptional regulator</fullName>
    </submittedName>
</protein>
<gene>
    <name evidence="6" type="ORF">DEW08_14110</name>
</gene>
<dbReference type="Proteomes" id="UP000245629">
    <property type="component" value="Chromosome 2"/>
</dbReference>
<evidence type="ECO:0000256" key="4">
    <source>
        <dbReference type="PROSITE-ProRule" id="PRU00335"/>
    </source>
</evidence>
<evidence type="ECO:0000256" key="3">
    <source>
        <dbReference type="ARBA" id="ARBA00023163"/>
    </source>
</evidence>
<keyword evidence="1" id="KW-0805">Transcription regulation</keyword>
<dbReference type="Gene3D" id="1.10.357.10">
    <property type="entry name" value="Tetracycline Repressor, domain 2"/>
    <property type="match status" value="1"/>
</dbReference>
<proteinExistence type="predicted"/>
<dbReference type="SUPFAM" id="SSF48498">
    <property type="entry name" value="Tetracyclin repressor-like, C-terminal domain"/>
    <property type="match status" value="1"/>
</dbReference>
<dbReference type="FunFam" id="1.10.10.60:FF:000141">
    <property type="entry name" value="TetR family transcriptional regulator"/>
    <property type="match status" value="1"/>
</dbReference>
<dbReference type="InterPro" id="IPR041490">
    <property type="entry name" value="KstR2_TetR_C"/>
</dbReference>
<dbReference type="PRINTS" id="PR00455">
    <property type="entry name" value="HTHTETR"/>
</dbReference>
<keyword evidence="2 4" id="KW-0238">DNA-binding</keyword>
<dbReference type="GO" id="GO:0000976">
    <property type="term" value="F:transcription cis-regulatory region binding"/>
    <property type="evidence" value="ECO:0007669"/>
    <property type="project" value="TreeGrafter"/>
</dbReference>
<dbReference type="GO" id="GO:0003700">
    <property type="term" value="F:DNA-binding transcription factor activity"/>
    <property type="evidence" value="ECO:0007669"/>
    <property type="project" value="TreeGrafter"/>
</dbReference>
<name>A0A2S2CRS0_9PROT</name>
<keyword evidence="7" id="KW-1185">Reference proteome</keyword>
<evidence type="ECO:0000256" key="2">
    <source>
        <dbReference type="ARBA" id="ARBA00023125"/>
    </source>
</evidence>
<dbReference type="PANTHER" id="PTHR30055:SF234">
    <property type="entry name" value="HTH-TYPE TRANSCRIPTIONAL REGULATOR BETI"/>
    <property type="match status" value="1"/>
</dbReference>
<dbReference type="InterPro" id="IPR001647">
    <property type="entry name" value="HTH_TetR"/>
</dbReference>
<dbReference type="InterPro" id="IPR009057">
    <property type="entry name" value="Homeodomain-like_sf"/>
</dbReference>
<dbReference type="InterPro" id="IPR050109">
    <property type="entry name" value="HTH-type_TetR-like_transc_reg"/>
</dbReference>
<evidence type="ECO:0000313" key="6">
    <source>
        <dbReference type="EMBL" id="AWK87204.1"/>
    </source>
</evidence>
<dbReference type="EMBL" id="CP029353">
    <property type="protein sequence ID" value="AWK87204.1"/>
    <property type="molecule type" value="Genomic_DNA"/>
</dbReference>
<dbReference type="SUPFAM" id="SSF46689">
    <property type="entry name" value="Homeodomain-like"/>
    <property type="match status" value="1"/>
</dbReference>
<dbReference type="Gene3D" id="1.10.10.60">
    <property type="entry name" value="Homeodomain-like"/>
    <property type="match status" value="1"/>
</dbReference>
<evidence type="ECO:0000259" key="5">
    <source>
        <dbReference type="PROSITE" id="PS50977"/>
    </source>
</evidence>
<dbReference type="InterPro" id="IPR036271">
    <property type="entry name" value="Tet_transcr_reg_TetR-rel_C_sf"/>
</dbReference>
<reference evidence="7" key="1">
    <citation type="submission" date="2018-05" db="EMBL/GenBank/DDBJ databases">
        <title>Azospirillum thermophila sp. nov., a novel isolated from hot spring.</title>
        <authorList>
            <person name="Zhao Z."/>
        </authorList>
    </citation>
    <scope>NUCLEOTIDE SEQUENCE [LARGE SCALE GENOMIC DNA]</scope>
    <source>
        <strain evidence="7">CFH 70021</strain>
    </source>
</reference>
<dbReference type="PROSITE" id="PS50977">
    <property type="entry name" value="HTH_TETR_2"/>
    <property type="match status" value="1"/>
</dbReference>
<feature type="DNA-binding region" description="H-T-H motif" evidence="4">
    <location>
        <begin position="34"/>
        <end position="53"/>
    </location>
</feature>
<dbReference type="OrthoDB" id="9814200at2"/>
<accession>A0A2S2CRS0</accession>
<dbReference type="KEGG" id="azz:DEW08_14110"/>
<dbReference type="Pfam" id="PF17932">
    <property type="entry name" value="TetR_C_24"/>
    <property type="match status" value="1"/>
</dbReference>
<organism evidence="6 7">
    <name type="scientific">Azospirillum thermophilum</name>
    <dbReference type="NCBI Taxonomy" id="2202148"/>
    <lineage>
        <taxon>Bacteria</taxon>
        <taxon>Pseudomonadati</taxon>
        <taxon>Pseudomonadota</taxon>
        <taxon>Alphaproteobacteria</taxon>
        <taxon>Rhodospirillales</taxon>
        <taxon>Azospirillaceae</taxon>
        <taxon>Azospirillum</taxon>
    </lineage>
</organism>
<dbReference type="PANTHER" id="PTHR30055">
    <property type="entry name" value="HTH-TYPE TRANSCRIPTIONAL REGULATOR RUTR"/>
    <property type="match status" value="1"/>
</dbReference>
<evidence type="ECO:0000313" key="7">
    <source>
        <dbReference type="Proteomes" id="UP000245629"/>
    </source>
</evidence>
<keyword evidence="3" id="KW-0804">Transcription</keyword>
<feature type="domain" description="HTH tetR-type" evidence="5">
    <location>
        <begin position="11"/>
        <end position="71"/>
    </location>
</feature>
<dbReference type="Pfam" id="PF00440">
    <property type="entry name" value="TetR_N"/>
    <property type="match status" value="1"/>
</dbReference>
<dbReference type="AlphaFoldDB" id="A0A2S2CRS0"/>
<sequence>MPLDTMPDWRAKRREAILAAADALFAGRSYAEVQMDEVARAAGVGKATLYRYFPSKEDLYLETLERALSRLEDRLHGPADPGAAPTDRLTAMISALIDTLNEQLTTLKLLGGDHSDLADRTRRILRRRSARIAEALRAVLEDGIAAGQFRQVDTAMTPLLVIGMVRGGIMMGGSQPRDVLERAILDLVLAATAAAPPDKPALPSHSSAIANA</sequence>